<keyword evidence="3 13" id="KW-0963">Cytoplasm</keyword>
<comment type="caution">
    <text evidence="15">The sequence shown here is derived from an EMBL/GenBank/DDBJ whole genome shotgun (WGS) entry which is preliminary data.</text>
</comment>
<keyword evidence="5 13" id="KW-0808">Transferase</keyword>
<dbReference type="GO" id="GO:0009252">
    <property type="term" value="P:peptidoglycan biosynthetic process"/>
    <property type="evidence" value="ECO:0007669"/>
    <property type="project" value="UniProtKB-UniRule"/>
</dbReference>
<dbReference type="GO" id="GO:0051301">
    <property type="term" value="P:cell division"/>
    <property type="evidence" value="ECO:0007669"/>
    <property type="project" value="UniProtKB-KW"/>
</dbReference>
<proteinExistence type="inferred from homology"/>
<evidence type="ECO:0000256" key="12">
    <source>
        <dbReference type="ARBA" id="ARBA00047527"/>
    </source>
</evidence>
<dbReference type="PANTHER" id="PTHR43783:SF1">
    <property type="entry name" value="UDP-N-ACETYLGLUCOSAMINE 1-CARBOXYVINYLTRANSFERASE"/>
    <property type="match status" value="1"/>
</dbReference>
<dbReference type="HAMAP" id="MF_00111">
    <property type="entry name" value="MurA"/>
    <property type="match status" value="1"/>
</dbReference>
<dbReference type="RefSeq" id="WP_308440649.1">
    <property type="nucleotide sequence ID" value="NZ_BAAALC010000038.1"/>
</dbReference>
<evidence type="ECO:0000256" key="6">
    <source>
        <dbReference type="ARBA" id="ARBA00022960"/>
    </source>
</evidence>
<gene>
    <name evidence="15" type="primary">murA_1</name>
    <name evidence="13" type="synonym">murA</name>
    <name evidence="15" type="ORF">Cco03nite_01160</name>
</gene>
<feature type="domain" description="Enolpyruvate transferase" evidence="14">
    <location>
        <begin position="9"/>
        <end position="433"/>
    </location>
</feature>
<dbReference type="NCBIfam" id="NF006873">
    <property type="entry name" value="PRK09369.1"/>
    <property type="match status" value="1"/>
</dbReference>
<keyword evidence="9 13" id="KW-0961">Cell wall biogenesis/degradation</keyword>
<keyword evidence="4 13" id="KW-0132">Cell division</keyword>
<dbReference type="PANTHER" id="PTHR43783">
    <property type="entry name" value="UDP-N-ACETYLGLUCOSAMINE 1-CARBOXYVINYLTRANSFERASE"/>
    <property type="match status" value="1"/>
</dbReference>
<comment type="caution">
    <text evidence="13">Lacks conserved residue(s) required for the propagation of feature annotation.</text>
</comment>
<dbReference type="UniPathway" id="UPA00219"/>
<dbReference type="InterPro" id="IPR005750">
    <property type="entry name" value="UDP_GlcNAc_COvinyl_MurA"/>
</dbReference>
<dbReference type="NCBIfam" id="TIGR01072">
    <property type="entry name" value="murA"/>
    <property type="match status" value="1"/>
</dbReference>
<evidence type="ECO:0000313" key="16">
    <source>
        <dbReference type="Proteomes" id="UP000630887"/>
    </source>
</evidence>
<keyword evidence="16" id="KW-1185">Reference proteome</keyword>
<evidence type="ECO:0000256" key="7">
    <source>
        <dbReference type="ARBA" id="ARBA00022984"/>
    </source>
</evidence>
<reference evidence="15 16" key="1">
    <citation type="submission" date="2021-01" db="EMBL/GenBank/DDBJ databases">
        <title>Whole genome shotgun sequence of Catellatospora coxensis NBRC 107359.</title>
        <authorList>
            <person name="Komaki H."/>
            <person name="Tamura T."/>
        </authorList>
    </citation>
    <scope>NUCLEOTIDE SEQUENCE [LARGE SCALE GENOMIC DNA]</scope>
    <source>
        <strain evidence="15 16">NBRC 107359</strain>
    </source>
</reference>
<keyword evidence="6 13" id="KW-0133">Cell shape</keyword>
<dbReference type="Pfam" id="PF00275">
    <property type="entry name" value="EPSP_synthase"/>
    <property type="match status" value="1"/>
</dbReference>
<feature type="modified residue" description="2-(S-cysteinyl)pyruvic acid O-phosphothioketal" evidence="13">
    <location>
        <position position="122"/>
    </location>
</feature>
<keyword evidence="7 13" id="KW-0573">Peptidoglycan synthesis</keyword>
<feature type="binding site" evidence="13">
    <location>
        <position position="316"/>
    </location>
    <ligand>
        <name>UDP-N-acetyl-alpha-D-glucosamine</name>
        <dbReference type="ChEBI" id="CHEBI:57705"/>
    </ligand>
</feature>
<keyword evidence="8 13" id="KW-0131">Cell cycle</keyword>
<organism evidence="15 16">
    <name type="scientific">Catellatospora coxensis</name>
    <dbReference type="NCBI Taxonomy" id="310354"/>
    <lineage>
        <taxon>Bacteria</taxon>
        <taxon>Bacillati</taxon>
        <taxon>Actinomycetota</taxon>
        <taxon>Actinomycetes</taxon>
        <taxon>Micromonosporales</taxon>
        <taxon>Micromonosporaceae</taxon>
        <taxon>Catellatospora</taxon>
    </lineage>
</organism>
<dbReference type="GO" id="GO:0071555">
    <property type="term" value="P:cell wall organization"/>
    <property type="evidence" value="ECO:0007669"/>
    <property type="project" value="UniProtKB-KW"/>
</dbReference>
<dbReference type="SUPFAM" id="SSF55205">
    <property type="entry name" value="EPT/RTPC-like"/>
    <property type="match status" value="1"/>
</dbReference>
<dbReference type="InterPro" id="IPR036968">
    <property type="entry name" value="Enolpyruvate_Tfrase_sf"/>
</dbReference>
<comment type="subcellular location">
    <subcellularLocation>
        <location evidence="1 13">Cytoplasm</location>
    </subcellularLocation>
</comment>
<accession>A0A8J3P6G7</accession>
<feature type="binding site" evidence="13">
    <location>
        <begin position="24"/>
        <end position="25"/>
    </location>
    <ligand>
        <name>phosphoenolpyruvate</name>
        <dbReference type="ChEBI" id="CHEBI:58702"/>
    </ligand>
</feature>
<name>A0A8J3P6G7_9ACTN</name>
<protein>
    <recommendedName>
        <fullName evidence="13">UDP-N-acetylglucosamine 1-carboxyvinyltransferase</fullName>
        <ecNumber evidence="13">2.5.1.7</ecNumber>
    </recommendedName>
    <alternativeName>
        <fullName evidence="13">Enoylpyruvate transferase</fullName>
    </alternativeName>
    <alternativeName>
        <fullName evidence="13">UDP-N-acetylglucosamine enolpyruvyl transferase</fullName>
        <shortName evidence="13">EPT</shortName>
    </alternativeName>
</protein>
<dbReference type="InterPro" id="IPR050068">
    <property type="entry name" value="MurA_subfamily"/>
</dbReference>
<comment type="function">
    <text evidence="10 13">Cell wall formation. Adds enolpyruvyl to UDP-N-acetylglucosamine.</text>
</comment>
<evidence type="ECO:0000256" key="9">
    <source>
        <dbReference type="ARBA" id="ARBA00023316"/>
    </source>
</evidence>
<dbReference type="InterPro" id="IPR001986">
    <property type="entry name" value="Enolpyruvate_Tfrase_dom"/>
</dbReference>
<evidence type="ECO:0000256" key="10">
    <source>
        <dbReference type="ARBA" id="ARBA00037534"/>
    </source>
</evidence>
<feature type="active site" description="Proton donor" evidence="13">
    <location>
        <position position="122"/>
    </location>
</feature>
<dbReference type="Proteomes" id="UP000630887">
    <property type="component" value="Unassembled WGS sequence"/>
</dbReference>
<evidence type="ECO:0000256" key="2">
    <source>
        <dbReference type="ARBA" id="ARBA00004752"/>
    </source>
</evidence>
<feature type="binding site" evidence="13">
    <location>
        <position position="338"/>
    </location>
    <ligand>
        <name>UDP-N-acetyl-alpha-D-glucosamine</name>
        <dbReference type="ChEBI" id="CHEBI:57705"/>
    </ligand>
</feature>
<dbReference type="CDD" id="cd01555">
    <property type="entry name" value="UdpNAET"/>
    <property type="match status" value="1"/>
</dbReference>
<comment type="similarity">
    <text evidence="11 13">Belongs to the EPSP synthase family. MurA subfamily.</text>
</comment>
<evidence type="ECO:0000256" key="11">
    <source>
        <dbReference type="ARBA" id="ARBA00038367"/>
    </source>
</evidence>
<dbReference type="InterPro" id="IPR013792">
    <property type="entry name" value="RNA3'P_cycl/enolpyr_Trfase_a/b"/>
</dbReference>
<evidence type="ECO:0000256" key="5">
    <source>
        <dbReference type="ARBA" id="ARBA00022679"/>
    </source>
</evidence>
<dbReference type="EC" id="2.5.1.7" evidence="13"/>
<dbReference type="Gene3D" id="3.65.10.10">
    <property type="entry name" value="Enolpyruvate transferase domain"/>
    <property type="match status" value="2"/>
</dbReference>
<dbReference type="GO" id="GO:0019277">
    <property type="term" value="P:UDP-N-acetylgalactosamine biosynthetic process"/>
    <property type="evidence" value="ECO:0007669"/>
    <property type="project" value="InterPro"/>
</dbReference>
<evidence type="ECO:0000259" key="14">
    <source>
        <dbReference type="Pfam" id="PF00275"/>
    </source>
</evidence>
<evidence type="ECO:0000256" key="4">
    <source>
        <dbReference type="ARBA" id="ARBA00022618"/>
    </source>
</evidence>
<dbReference type="GO" id="GO:0008360">
    <property type="term" value="P:regulation of cell shape"/>
    <property type="evidence" value="ECO:0007669"/>
    <property type="project" value="UniProtKB-KW"/>
</dbReference>
<evidence type="ECO:0000256" key="1">
    <source>
        <dbReference type="ARBA" id="ARBA00004496"/>
    </source>
</evidence>
<dbReference type="AlphaFoldDB" id="A0A8J3P6G7"/>
<evidence type="ECO:0000256" key="13">
    <source>
        <dbReference type="HAMAP-Rule" id="MF_00111"/>
    </source>
</evidence>
<comment type="pathway">
    <text evidence="2 13">Cell wall biogenesis; peptidoglycan biosynthesis.</text>
</comment>
<keyword evidence="13" id="KW-0670">Pyruvate</keyword>
<dbReference type="GO" id="GO:0008760">
    <property type="term" value="F:UDP-N-acetylglucosamine 1-carboxyvinyltransferase activity"/>
    <property type="evidence" value="ECO:0007669"/>
    <property type="project" value="UniProtKB-UniRule"/>
</dbReference>
<evidence type="ECO:0000256" key="8">
    <source>
        <dbReference type="ARBA" id="ARBA00023306"/>
    </source>
</evidence>
<evidence type="ECO:0000313" key="15">
    <source>
        <dbReference type="EMBL" id="GIG03416.1"/>
    </source>
</evidence>
<dbReference type="EMBL" id="BONI01000001">
    <property type="protein sequence ID" value="GIG03416.1"/>
    <property type="molecule type" value="Genomic_DNA"/>
</dbReference>
<sequence>MSDDVLIVSGGSPLKGEVRVRGAKNLVSKAMVATVLGESPSRMFDVPRIRDVEIVRGLLELHGVKVTNGDLDGELRFDPSNVERAGIDEINVHAGSSRIPILLCGPLLHRLGHAFIPDLGGCHIGPRPIDYHLEALRRFGAVVDKTPEGLHLSAPDGLKGIKYELNYPSVGATEQILLTAVRAEGVTELSNAAVEPEIIDLICILQKMGAIIKVHTNRVIEIEGVPRLGGFSHRPIPDRIEAASWASAALATRGDITVKGARQADMTTYLNVFRSIGGEFEIDDNPVDGGIRFWHPGGDLRPVALETDVHPGFMTDWQQPLVVALTQANGLSVVHETVYEKRFGYTSALNQMGAHIQVFQDCLGGTPCRFGRMGFRHSAVIAGPAKLHATDLVIPDLRAGFSHLIAALAAEGTSRVHGVDLINRGYEDFEAKLAGLGATVSR</sequence>
<feature type="binding site" evidence="13">
    <location>
        <position position="98"/>
    </location>
    <ligand>
        <name>UDP-N-acetyl-alpha-D-glucosamine</name>
        <dbReference type="ChEBI" id="CHEBI:57705"/>
    </ligand>
</feature>
<dbReference type="GO" id="GO:0005737">
    <property type="term" value="C:cytoplasm"/>
    <property type="evidence" value="ECO:0007669"/>
    <property type="project" value="UniProtKB-SubCell"/>
</dbReference>
<comment type="catalytic activity">
    <reaction evidence="12 13">
        <text>phosphoenolpyruvate + UDP-N-acetyl-alpha-D-glucosamine = UDP-N-acetyl-3-O-(1-carboxyvinyl)-alpha-D-glucosamine + phosphate</text>
        <dbReference type="Rhea" id="RHEA:18681"/>
        <dbReference type="ChEBI" id="CHEBI:43474"/>
        <dbReference type="ChEBI" id="CHEBI:57705"/>
        <dbReference type="ChEBI" id="CHEBI:58702"/>
        <dbReference type="ChEBI" id="CHEBI:68483"/>
        <dbReference type="EC" id="2.5.1.7"/>
    </reaction>
</comment>
<evidence type="ECO:0000256" key="3">
    <source>
        <dbReference type="ARBA" id="ARBA00022490"/>
    </source>
</evidence>